<keyword evidence="4 7" id="KW-0560">Oxidoreductase</keyword>
<evidence type="ECO:0000313" key="9">
    <source>
        <dbReference type="EMBL" id="RZO22763.1"/>
    </source>
</evidence>
<protein>
    <recommendedName>
        <fullName evidence="7">Protoporphyrinogen IX dehydrogenase [quinone]</fullName>
        <ecNumber evidence="7">1.3.5.3</ecNumber>
    </recommendedName>
    <alternativeName>
        <fullName evidence="7">Protoporphyrinogen IX dehydrogenase [menaquinone]</fullName>
    </alternativeName>
    <alternativeName>
        <fullName evidence="7">Protoporphyrinogen IX dehydrogenase [ubiquinone]</fullName>
    </alternativeName>
    <alternativeName>
        <fullName evidence="7">Protoporphyrinogen oxidase</fullName>
        <shortName evidence="7">PPO</shortName>
    </alternativeName>
</protein>
<dbReference type="GO" id="GO:0070819">
    <property type="term" value="F:menaquinone-dependent protoporphyrinogen oxidase activity"/>
    <property type="evidence" value="ECO:0007669"/>
    <property type="project" value="UniProtKB-UniRule"/>
</dbReference>
<dbReference type="EC" id="1.3.5.3" evidence="7"/>
<dbReference type="InterPro" id="IPR026816">
    <property type="entry name" value="Flavodoxin_dom"/>
</dbReference>
<evidence type="ECO:0000259" key="8">
    <source>
        <dbReference type="Pfam" id="PF12724"/>
    </source>
</evidence>
<dbReference type="InterPro" id="IPR052200">
    <property type="entry name" value="Protoporphyrinogen_IX_DH"/>
</dbReference>
<comment type="subcellular location">
    <subcellularLocation>
        <location evidence="7">Cell membrane</location>
        <topology evidence="7">Peripheral membrane protein</topology>
    </subcellularLocation>
</comment>
<dbReference type="GO" id="GO:0006782">
    <property type="term" value="P:protoporphyrinogen IX biosynthetic process"/>
    <property type="evidence" value="ECO:0007669"/>
    <property type="project" value="UniProtKB-UniRule"/>
</dbReference>
<dbReference type="EMBL" id="SHBI01000002">
    <property type="protein sequence ID" value="RZO22763.1"/>
    <property type="molecule type" value="Genomic_DNA"/>
</dbReference>
<comment type="similarity">
    <text evidence="7">Belongs to the HemG family.</text>
</comment>
<proteinExistence type="inferred from homology"/>
<keyword evidence="3 7" id="KW-0547">Nucleotide-binding</keyword>
<evidence type="ECO:0000256" key="5">
    <source>
        <dbReference type="ARBA" id="ARBA00023136"/>
    </source>
</evidence>
<dbReference type="PANTHER" id="PTHR38030:SF2">
    <property type="entry name" value="PROTOPORPHYRINOGEN IX DEHYDROGENASE [QUINONE]"/>
    <property type="match status" value="1"/>
</dbReference>
<keyword evidence="2 7" id="KW-0288">FMN</keyword>
<comment type="catalytic activity">
    <reaction evidence="7">
        <text>protoporphyrinogen IX + 3 a quinone = protoporphyrin IX + 3 a quinol</text>
        <dbReference type="Rhea" id="RHEA:65032"/>
        <dbReference type="ChEBI" id="CHEBI:24646"/>
        <dbReference type="ChEBI" id="CHEBI:57306"/>
        <dbReference type="ChEBI" id="CHEBI:57307"/>
        <dbReference type="ChEBI" id="CHEBI:132124"/>
        <dbReference type="EC" id="1.3.5.3"/>
    </reaction>
</comment>
<evidence type="ECO:0000256" key="4">
    <source>
        <dbReference type="ARBA" id="ARBA00023002"/>
    </source>
</evidence>
<gene>
    <name evidence="7" type="primary">hemG</name>
    <name evidence="9" type="ORF">EVA96_01035</name>
</gene>
<keyword evidence="7" id="KW-1003">Cell membrane</keyword>
<keyword evidence="6 7" id="KW-0627">Porphyrin biosynthesis</keyword>
<evidence type="ECO:0000313" key="10">
    <source>
        <dbReference type="Proteomes" id="UP000315782"/>
    </source>
</evidence>
<dbReference type="GO" id="GO:0004729">
    <property type="term" value="F:oxygen-dependent protoporphyrinogen oxidase activity"/>
    <property type="evidence" value="ECO:0007669"/>
    <property type="project" value="InterPro"/>
</dbReference>
<evidence type="ECO:0000256" key="6">
    <source>
        <dbReference type="ARBA" id="ARBA00023244"/>
    </source>
</evidence>
<comment type="function">
    <text evidence="7">Catalyzes the 6-electron oxidation of protoporphyrinogen IX to form protoporphyrin IX; under anaerobic conditions uses menaquinone as an electron acceptor, under aerobic conditions uses ubiquinone as an electron acceptor.</text>
</comment>
<evidence type="ECO:0000256" key="7">
    <source>
        <dbReference type="HAMAP-Rule" id="MF_00853"/>
    </source>
</evidence>
<comment type="pathway">
    <text evidence="7">Porphyrin-containing compound metabolism; protoporphyrin-IX biosynthesis; protoporphyrin-IX from protoporphyrinogen-IX: step 1/1.</text>
</comment>
<comment type="catalytic activity">
    <reaction evidence="7">
        <text>protoporphyrinogen IX + 3 a ubiquinone = protoporphyrin IX + 3 a ubiquinol</text>
        <dbReference type="Rhea" id="RHEA:63936"/>
        <dbReference type="Rhea" id="RHEA-COMP:9565"/>
        <dbReference type="Rhea" id="RHEA-COMP:9566"/>
        <dbReference type="ChEBI" id="CHEBI:16389"/>
        <dbReference type="ChEBI" id="CHEBI:17976"/>
        <dbReference type="ChEBI" id="CHEBI:57306"/>
        <dbReference type="ChEBI" id="CHEBI:57307"/>
    </reaction>
</comment>
<reference evidence="9 10" key="1">
    <citation type="submission" date="2019-02" db="EMBL/GenBank/DDBJ databases">
        <title>Prokaryotic population dynamics and viral predation in marine succession experiment using metagenomics: the confinement effect.</title>
        <authorList>
            <person name="Haro-Moreno J.M."/>
            <person name="Rodriguez-Valera F."/>
            <person name="Lopez-Perez M."/>
        </authorList>
    </citation>
    <scope>NUCLEOTIDE SEQUENCE [LARGE SCALE GENOMIC DNA]</scope>
    <source>
        <strain evidence="9">MED-G163</strain>
    </source>
</reference>
<organism evidence="9 10">
    <name type="scientific">SAR86 cluster bacterium</name>
    <dbReference type="NCBI Taxonomy" id="2030880"/>
    <lineage>
        <taxon>Bacteria</taxon>
        <taxon>Pseudomonadati</taxon>
        <taxon>Pseudomonadota</taxon>
        <taxon>Gammaproteobacteria</taxon>
        <taxon>SAR86 cluster</taxon>
    </lineage>
</organism>
<comment type="caution">
    <text evidence="9">The sequence shown here is derived from an EMBL/GenBank/DDBJ whole genome shotgun (WGS) entry which is preliminary data.</text>
</comment>
<comment type="catalytic activity">
    <reaction evidence="7">
        <text>protoporphyrinogen IX + 3 a menaquinone = protoporphyrin IX + 3 a menaquinol</text>
        <dbReference type="Rhea" id="RHEA:27409"/>
        <dbReference type="Rhea" id="RHEA-COMP:9537"/>
        <dbReference type="Rhea" id="RHEA-COMP:9539"/>
        <dbReference type="ChEBI" id="CHEBI:16374"/>
        <dbReference type="ChEBI" id="CHEBI:18151"/>
        <dbReference type="ChEBI" id="CHEBI:57306"/>
        <dbReference type="ChEBI" id="CHEBI:57307"/>
        <dbReference type="EC" id="1.3.5.3"/>
    </reaction>
</comment>
<dbReference type="GO" id="GO:0010181">
    <property type="term" value="F:FMN binding"/>
    <property type="evidence" value="ECO:0007669"/>
    <property type="project" value="UniProtKB-UniRule"/>
</dbReference>
<dbReference type="Pfam" id="PF12724">
    <property type="entry name" value="Flavodoxin_5"/>
    <property type="match status" value="1"/>
</dbReference>
<keyword evidence="5" id="KW-0472">Membrane</keyword>
<dbReference type="HAMAP" id="MF_00853">
    <property type="entry name" value="HemG"/>
    <property type="match status" value="1"/>
</dbReference>
<accession>A0A520MNG2</accession>
<evidence type="ECO:0000256" key="2">
    <source>
        <dbReference type="ARBA" id="ARBA00022643"/>
    </source>
</evidence>
<evidence type="ECO:0000256" key="3">
    <source>
        <dbReference type="ARBA" id="ARBA00022741"/>
    </source>
</evidence>
<dbReference type="SUPFAM" id="SSF52218">
    <property type="entry name" value="Flavoproteins"/>
    <property type="match status" value="1"/>
</dbReference>
<sequence>MNSTLIIYSTTDGQTLDICKRIAEIINTKSISKIASFEDAETLNLSNYKKIIIGASIRYGKHKPELYSFIRENLDTLNKIDSAFFSVNVVARKSEKNTPETNPYMKKFIKLSPWKPKDLAVFAGKIDYQSYKFIDRHMIRLIMWIGKGPTNLNGSYEFTNWQSVDAFAHKMNI</sequence>
<dbReference type="NCBIfam" id="NF008316">
    <property type="entry name" value="PRK11104.1"/>
    <property type="match status" value="1"/>
</dbReference>
<dbReference type="AlphaFoldDB" id="A0A520MNG2"/>
<evidence type="ECO:0000256" key="1">
    <source>
        <dbReference type="ARBA" id="ARBA00022630"/>
    </source>
</evidence>
<dbReference type="InterPro" id="IPR029039">
    <property type="entry name" value="Flavoprotein-like_sf"/>
</dbReference>
<dbReference type="InterPro" id="IPR044264">
    <property type="entry name" value="HemG"/>
</dbReference>
<dbReference type="Proteomes" id="UP000315782">
    <property type="component" value="Unassembled WGS sequence"/>
</dbReference>
<dbReference type="UniPathway" id="UPA00251">
    <property type="reaction ID" value="UER00324"/>
</dbReference>
<feature type="domain" description="Flavodoxin" evidence="8">
    <location>
        <begin position="5"/>
        <end position="151"/>
    </location>
</feature>
<keyword evidence="1 7" id="KW-0285">Flavoprotein</keyword>
<name>A0A520MNG2_9GAMM</name>
<comment type="cofactor">
    <cofactor evidence="7">
        <name>FMN</name>
        <dbReference type="ChEBI" id="CHEBI:58210"/>
    </cofactor>
    <text evidence="7">Binds 1 FMN non-covalently per subunit.</text>
</comment>
<dbReference type="Gene3D" id="3.40.50.360">
    <property type="match status" value="1"/>
</dbReference>
<dbReference type="GO" id="GO:0005886">
    <property type="term" value="C:plasma membrane"/>
    <property type="evidence" value="ECO:0007669"/>
    <property type="project" value="UniProtKB-SubCell"/>
</dbReference>
<dbReference type="PANTHER" id="PTHR38030">
    <property type="entry name" value="PROTOPORPHYRINOGEN IX DEHYDROGENASE [MENAQUINONE]"/>
    <property type="match status" value="1"/>
</dbReference>